<dbReference type="HOGENOM" id="CLU_134863_4_1_9"/>
<feature type="coiled-coil region" evidence="1">
    <location>
        <begin position="45"/>
        <end position="72"/>
    </location>
</feature>
<dbReference type="AlphaFoldDB" id="E0NMN0"/>
<dbReference type="Pfam" id="PF04977">
    <property type="entry name" value="DivIC"/>
    <property type="match status" value="1"/>
</dbReference>
<protein>
    <submittedName>
        <fullName evidence="2">Septum formation initiator</fullName>
    </submittedName>
</protein>
<evidence type="ECO:0000313" key="2">
    <source>
        <dbReference type="EMBL" id="EFM24848.1"/>
    </source>
</evidence>
<dbReference type="InterPro" id="IPR007060">
    <property type="entry name" value="FtsL/DivIC"/>
</dbReference>
<evidence type="ECO:0000313" key="3">
    <source>
        <dbReference type="Proteomes" id="UP000003280"/>
    </source>
</evidence>
<keyword evidence="1" id="KW-0175">Coiled coil</keyword>
<gene>
    <name evidence="2" type="ORF">HMPREF9225_1419</name>
</gene>
<accession>E0NMN0</accession>
<dbReference type="STRING" id="862517.HMPREF9225_1419"/>
<dbReference type="eggNOG" id="COG2919">
    <property type="taxonomic scope" value="Bacteria"/>
</dbReference>
<evidence type="ECO:0000256" key="1">
    <source>
        <dbReference type="SAM" id="Coils"/>
    </source>
</evidence>
<sequence>MEGAMKGKKKNSAIIFALVILFSVIYGSIELTNAKSLKAKKISEYNENKMKIESLKGDISNLKETINESGSEEFIEKVARQEYKMVKPREVIYIDKEQKNN</sequence>
<dbReference type="Proteomes" id="UP000003280">
    <property type="component" value="Unassembled WGS sequence"/>
</dbReference>
<keyword evidence="3" id="KW-1185">Reference proteome</keyword>
<dbReference type="EMBL" id="AEEH01000047">
    <property type="protein sequence ID" value="EFM24848.1"/>
    <property type="molecule type" value="Genomic_DNA"/>
</dbReference>
<proteinExistence type="predicted"/>
<dbReference type="OrthoDB" id="14319at2"/>
<name>E0NMN0_9FIRM</name>
<comment type="caution">
    <text evidence="2">The sequence shown here is derived from an EMBL/GenBank/DDBJ whole genome shotgun (WGS) entry which is preliminary data.</text>
</comment>
<organism evidence="2 3">
    <name type="scientific">Peptoniphilus duerdenii ATCC BAA-1640</name>
    <dbReference type="NCBI Taxonomy" id="862517"/>
    <lineage>
        <taxon>Bacteria</taxon>
        <taxon>Bacillati</taxon>
        <taxon>Bacillota</taxon>
        <taxon>Tissierellia</taxon>
        <taxon>Tissierellales</taxon>
        <taxon>Peptoniphilaceae</taxon>
        <taxon>Peptoniphilus</taxon>
    </lineage>
</organism>
<reference evidence="2 3" key="1">
    <citation type="submission" date="2010-07" db="EMBL/GenBank/DDBJ databases">
        <authorList>
            <person name="Muzny D."/>
            <person name="Qin X."/>
            <person name="Deng J."/>
            <person name="Jiang H."/>
            <person name="Liu Y."/>
            <person name="Qu J."/>
            <person name="Song X.-Z."/>
            <person name="Zhang L."/>
            <person name="Thornton R."/>
            <person name="Coyle M."/>
            <person name="Francisco L."/>
            <person name="Jackson L."/>
            <person name="Javaid M."/>
            <person name="Korchina V."/>
            <person name="Kovar C."/>
            <person name="Mata R."/>
            <person name="Mathew T."/>
            <person name="Ngo R."/>
            <person name="Nguyen L."/>
            <person name="Nguyen N."/>
            <person name="Okwuonu G."/>
            <person name="Ongeri F."/>
            <person name="Pham C."/>
            <person name="Simmons D."/>
            <person name="Wilczek-Boney K."/>
            <person name="Hale W."/>
            <person name="Jakkamsetti A."/>
            <person name="Pham P."/>
            <person name="Ruth R."/>
            <person name="San Lucas F."/>
            <person name="Warren J."/>
            <person name="Zhang J."/>
            <person name="Zhao Z."/>
            <person name="Zhou C."/>
            <person name="Zhu D."/>
            <person name="Lee S."/>
            <person name="Bess C."/>
            <person name="Blankenburg K."/>
            <person name="Forbes L."/>
            <person name="Fu Q."/>
            <person name="Gubbala S."/>
            <person name="Hirani K."/>
            <person name="Jayaseelan J.C."/>
            <person name="Lara F."/>
            <person name="Munidasa M."/>
            <person name="Palculict T."/>
            <person name="Patil S."/>
            <person name="Pu L.-L."/>
            <person name="Saada N."/>
            <person name="Tang L."/>
            <person name="Weissenberger G."/>
            <person name="Zhu Y."/>
            <person name="Hemphill L."/>
            <person name="Shang Y."/>
            <person name="Youmans B."/>
            <person name="Ayvaz T."/>
            <person name="Ross M."/>
            <person name="Santibanez J."/>
            <person name="Aqrawi P."/>
            <person name="Gross S."/>
            <person name="Joshi V."/>
            <person name="Fowler G."/>
            <person name="Nazareth L."/>
            <person name="Reid J."/>
            <person name="Worley K."/>
            <person name="Petrosino J."/>
            <person name="Highlander S."/>
            <person name="Gibbs R."/>
        </authorList>
    </citation>
    <scope>NUCLEOTIDE SEQUENCE [LARGE SCALE GENOMIC DNA]</scope>
    <source>
        <strain evidence="2 3">ATCC BAA-1640</strain>
    </source>
</reference>